<gene>
    <name evidence="2" type="ORF">NCCP691_23620</name>
</gene>
<protein>
    <recommendedName>
        <fullName evidence="4">Flp family type IVb pilin</fullName>
    </recommendedName>
</protein>
<dbReference type="RefSeq" id="WP_220808577.1">
    <property type="nucleotide sequence ID" value="NZ_BPMK01000009.1"/>
</dbReference>
<evidence type="ECO:0008006" key="4">
    <source>
        <dbReference type="Google" id="ProtNLM"/>
    </source>
</evidence>
<feature type="transmembrane region" description="Helical" evidence="1">
    <location>
        <begin position="20"/>
        <end position="39"/>
    </location>
</feature>
<keyword evidence="3" id="KW-1185">Reference proteome</keyword>
<keyword evidence="1" id="KW-0812">Transmembrane</keyword>
<evidence type="ECO:0000313" key="3">
    <source>
        <dbReference type="Proteomes" id="UP000887222"/>
    </source>
</evidence>
<keyword evidence="1" id="KW-0472">Membrane</keyword>
<keyword evidence="1" id="KW-1133">Transmembrane helix</keyword>
<dbReference type="EMBL" id="BPMK01000009">
    <property type="protein sequence ID" value="GIZ52348.1"/>
    <property type="molecule type" value="Genomic_DNA"/>
</dbReference>
<dbReference type="Proteomes" id="UP000887222">
    <property type="component" value="Unassembled WGS sequence"/>
</dbReference>
<reference evidence="2 3" key="1">
    <citation type="journal article" date="2022" name="Int. J. Syst. Evol. Microbiol.">
        <title>Noviherbaspirillum aridicola sp. nov., isolated from an arid soil in Pakistan.</title>
        <authorList>
            <person name="Khan I.U."/>
            <person name="Saqib M."/>
            <person name="Amin A."/>
            <person name="Hussain F."/>
            <person name="Li L."/>
            <person name="Liu Y.H."/>
            <person name="Fang B.Z."/>
            <person name="Ahmed I."/>
            <person name="Li W.J."/>
        </authorList>
    </citation>
    <scope>NUCLEOTIDE SEQUENCE [LARGE SCALE GENOMIC DNA]</scope>
    <source>
        <strain evidence="2 3">NCCP-691</strain>
    </source>
</reference>
<proteinExistence type="predicted"/>
<accession>A0ABQ4Q5F1</accession>
<sequence>MTDQRLRSVRRHRVTGQSSIEYVIVCAALAFALGVGMQGEDSVLSQLLSAFQTAYRRFSFALSLPY</sequence>
<organism evidence="2 3">
    <name type="scientific">Noviherbaspirillum aridicola</name>
    <dbReference type="NCBI Taxonomy" id="2849687"/>
    <lineage>
        <taxon>Bacteria</taxon>
        <taxon>Pseudomonadati</taxon>
        <taxon>Pseudomonadota</taxon>
        <taxon>Betaproteobacteria</taxon>
        <taxon>Burkholderiales</taxon>
        <taxon>Oxalobacteraceae</taxon>
        <taxon>Noviherbaspirillum</taxon>
    </lineage>
</organism>
<evidence type="ECO:0000313" key="2">
    <source>
        <dbReference type="EMBL" id="GIZ52348.1"/>
    </source>
</evidence>
<evidence type="ECO:0000256" key="1">
    <source>
        <dbReference type="SAM" id="Phobius"/>
    </source>
</evidence>
<comment type="caution">
    <text evidence="2">The sequence shown here is derived from an EMBL/GenBank/DDBJ whole genome shotgun (WGS) entry which is preliminary data.</text>
</comment>
<name>A0ABQ4Q5F1_9BURK</name>